<reference evidence="3" key="1">
    <citation type="journal article" date="2020" name="Nat. Commun.">
        <title>Large-scale genome sequencing of mycorrhizal fungi provides insights into the early evolution of symbiotic traits.</title>
        <authorList>
            <person name="Miyauchi S."/>
            <person name="Kiss E."/>
            <person name="Kuo A."/>
            <person name="Drula E."/>
            <person name="Kohler A."/>
            <person name="Sanchez-Garcia M."/>
            <person name="Morin E."/>
            <person name="Andreopoulos B."/>
            <person name="Barry K.W."/>
            <person name="Bonito G."/>
            <person name="Buee M."/>
            <person name="Carver A."/>
            <person name="Chen C."/>
            <person name="Cichocki N."/>
            <person name="Clum A."/>
            <person name="Culley D."/>
            <person name="Crous P.W."/>
            <person name="Fauchery L."/>
            <person name="Girlanda M."/>
            <person name="Hayes R.D."/>
            <person name="Keri Z."/>
            <person name="LaButti K."/>
            <person name="Lipzen A."/>
            <person name="Lombard V."/>
            <person name="Magnuson J."/>
            <person name="Maillard F."/>
            <person name="Murat C."/>
            <person name="Nolan M."/>
            <person name="Ohm R.A."/>
            <person name="Pangilinan J."/>
            <person name="Pereira M.F."/>
            <person name="Perotto S."/>
            <person name="Peter M."/>
            <person name="Pfister S."/>
            <person name="Riley R."/>
            <person name="Sitrit Y."/>
            <person name="Stielow J.B."/>
            <person name="Szollosi G."/>
            <person name="Zifcakova L."/>
            <person name="Stursova M."/>
            <person name="Spatafora J.W."/>
            <person name="Tedersoo L."/>
            <person name="Vaario L.M."/>
            <person name="Yamada A."/>
            <person name="Yan M."/>
            <person name="Wang P."/>
            <person name="Xu J."/>
            <person name="Bruns T."/>
            <person name="Baldrian P."/>
            <person name="Vilgalys R."/>
            <person name="Dunand C."/>
            <person name="Henrissat B."/>
            <person name="Grigoriev I.V."/>
            <person name="Hibbett D."/>
            <person name="Nagy L.G."/>
            <person name="Martin F.M."/>
        </authorList>
    </citation>
    <scope>NUCLEOTIDE SEQUENCE</scope>
    <source>
        <strain evidence="3">UP504</strain>
    </source>
</reference>
<accession>A0A9P6AEI0</accession>
<gene>
    <name evidence="3" type="ORF">BS47DRAFT_1368830</name>
</gene>
<dbReference type="AlphaFoldDB" id="A0A9P6AEI0"/>
<sequence>MPLCLPGHCFSIWLPCWQCLFVTKPEYSGILPPSWLGPILAVELPSHPDLTSIWAYRLAVWGTLFFLQNNSMAPHLWPAKTSCLKWIKEHVDGYKEALAKGTVEPWCANMIHEYFSAYHWSIPDDVEPTPGATYTEPVNKEGLDDKNAILDKKKKESWHYGDGKKKEPENLLASSSKSIPSTLLQFSRPQPRHLRLWQVYMKMYYRAKISALFEEEMERKYPNDVKSQKKLRMKEQGEFVQALYNSESTEVKDIVNQERSRLYDEALKQWEQECNANHTPEAIQSHSDKDMRNSVHSGLTTGDNTLNFGEHSSKVFDEVITPAYVRFLRQVYQGAPPPSTPESAFGDSTSTILADTSSMSQTHASGSEDTTMRTIDQDKESNDDKGYDALFGVFTSEPTSGGAATPSSMSATANKTNETPAPSSKDYIDYEAIRAQNIERNHRLMESLGLFEAAAQVALPAETNKTSKSKRARKCKSWQWPGRC</sequence>
<feature type="signal peptide" evidence="2">
    <location>
        <begin position="1"/>
        <end position="19"/>
    </location>
</feature>
<evidence type="ECO:0000256" key="1">
    <source>
        <dbReference type="SAM" id="MobiDB-lite"/>
    </source>
</evidence>
<feature type="compositionally biased region" description="Polar residues" evidence="1">
    <location>
        <begin position="356"/>
        <end position="374"/>
    </location>
</feature>
<evidence type="ECO:0000256" key="2">
    <source>
        <dbReference type="SAM" id="SignalP"/>
    </source>
</evidence>
<name>A0A9P6AEI0_9AGAM</name>
<feature type="region of interest" description="Disordered" evidence="1">
    <location>
        <begin position="281"/>
        <end position="308"/>
    </location>
</feature>
<dbReference type="Proteomes" id="UP000886523">
    <property type="component" value="Unassembled WGS sequence"/>
</dbReference>
<feature type="compositionally biased region" description="Polar residues" evidence="1">
    <location>
        <begin position="405"/>
        <end position="422"/>
    </location>
</feature>
<dbReference type="OrthoDB" id="3033067at2759"/>
<comment type="caution">
    <text evidence="3">The sequence shown here is derived from an EMBL/GenBank/DDBJ whole genome shotgun (WGS) entry which is preliminary data.</text>
</comment>
<feature type="chain" id="PRO_5040151190" evidence="2">
    <location>
        <begin position="20"/>
        <end position="484"/>
    </location>
</feature>
<feature type="compositionally biased region" description="Basic and acidic residues" evidence="1">
    <location>
        <begin position="375"/>
        <end position="387"/>
    </location>
</feature>
<dbReference type="EMBL" id="MU129232">
    <property type="protein sequence ID" value="KAF9504387.1"/>
    <property type="molecule type" value="Genomic_DNA"/>
</dbReference>
<keyword evidence="2" id="KW-0732">Signal</keyword>
<keyword evidence="4" id="KW-1185">Reference proteome</keyword>
<evidence type="ECO:0000313" key="4">
    <source>
        <dbReference type="Proteomes" id="UP000886523"/>
    </source>
</evidence>
<organism evidence="3 4">
    <name type="scientific">Hydnum rufescens UP504</name>
    <dbReference type="NCBI Taxonomy" id="1448309"/>
    <lineage>
        <taxon>Eukaryota</taxon>
        <taxon>Fungi</taxon>
        <taxon>Dikarya</taxon>
        <taxon>Basidiomycota</taxon>
        <taxon>Agaricomycotina</taxon>
        <taxon>Agaricomycetes</taxon>
        <taxon>Cantharellales</taxon>
        <taxon>Hydnaceae</taxon>
        <taxon>Hydnum</taxon>
    </lineage>
</organism>
<feature type="compositionally biased region" description="Polar residues" evidence="1">
    <location>
        <begin position="294"/>
        <end position="307"/>
    </location>
</feature>
<proteinExistence type="predicted"/>
<feature type="region of interest" description="Disordered" evidence="1">
    <location>
        <begin position="356"/>
        <end position="423"/>
    </location>
</feature>
<protein>
    <submittedName>
        <fullName evidence="3">Uncharacterized protein</fullName>
    </submittedName>
</protein>
<evidence type="ECO:0000313" key="3">
    <source>
        <dbReference type="EMBL" id="KAF9504387.1"/>
    </source>
</evidence>